<dbReference type="Proteomes" id="UP001576774">
    <property type="component" value="Unassembled WGS sequence"/>
</dbReference>
<keyword evidence="5 8" id="KW-0653">Protein transport</keyword>
<feature type="compositionally biased region" description="Polar residues" evidence="9">
    <location>
        <begin position="314"/>
        <end position="327"/>
    </location>
</feature>
<organism evidence="12 13">
    <name type="scientific">Floridaenema aerugineum BLCC-F46</name>
    <dbReference type="NCBI Taxonomy" id="3153654"/>
    <lineage>
        <taxon>Bacteria</taxon>
        <taxon>Bacillati</taxon>
        <taxon>Cyanobacteriota</taxon>
        <taxon>Cyanophyceae</taxon>
        <taxon>Oscillatoriophycideae</taxon>
        <taxon>Aerosakkonematales</taxon>
        <taxon>Aerosakkonemataceae</taxon>
        <taxon>Floridanema</taxon>
        <taxon>Floridanema aerugineum</taxon>
    </lineage>
</organism>
<gene>
    <name evidence="12" type="ORF">ACE1CC_04935</name>
</gene>
<evidence type="ECO:0000313" key="12">
    <source>
        <dbReference type="EMBL" id="MFB2876217.1"/>
    </source>
</evidence>
<evidence type="ECO:0000256" key="8">
    <source>
        <dbReference type="RuleBase" id="RU004057"/>
    </source>
</evidence>
<proteinExistence type="inferred from homology"/>
<feature type="region of interest" description="Disordered" evidence="9">
    <location>
        <begin position="209"/>
        <end position="285"/>
    </location>
</feature>
<accession>A0ABV4X0B0</accession>
<reference evidence="12 13" key="1">
    <citation type="submission" date="2024-09" db="EMBL/GenBank/DDBJ databases">
        <title>Floridaenema gen nov. (Aerosakkonemataceae, Aerosakkonematales ord. nov., Cyanobacteria) from benthic tropical and subtropical fresh waters, with the description of four new species.</title>
        <authorList>
            <person name="Moretto J.A."/>
            <person name="Berthold D.E."/>
            <person name="Lefler F.W."/>
            <person name="Huang I.-S."/>
            <person name="Laughinghouse H. IV."/>
        </authorList>
    </citation>
    <scope>NUCLEOTIDE SEQUENCE [LARGE SCALE GENOMIC DNA]</scope>
    <source>
        <strain evidence="12 13">BLCC-F46</strain>
    </source>
</reference>
<keyword evidence="13" id="KW-1185">Reference proteome</keyword>
<dbReference type="PANTHER" id="PTHR30625">
    <property type="entry name" value="PROTEIN TOLQ"/>
    <property type="match status" value="1"/>
</dbReference>
<keyword evidence="6 10" id="KW-1133">Transmembrane helix</keyword>
<evidence type="ECO:0000313" key="13">
    <source>
        <dbReference type="Proteomes" id="UP001576774"/>
    </source>
</evidence>
<evidence type="ECO:0000256" key="9">
    <source>
        <dbReference type="SAM" id="MobiDB-lite"/>
    </source>
</evidence>
<protein>
    <submittedName>
        <fullName evidence="12">MotA/TolQ/ExbB proton channel family protein</fullName>
    </submittedName>
</protein>
<evidence type="ECO:0000256" key="1">
    <source>
        <dbReference type="ARBA" id="ARBA00004651"/>
    </source>
</evidence>
<dbReference type="Pfam" id="PF01618">
    <property type="entry name" value="MotA_ExbB"/>
    <property type="match status" value="1"/>
</dbReference>
<comment type="caution">
    <text evidence="12">The sequence shown here is derived from an EMBL/GenBank/DDBJ whole genome shotgun (WGS) entry which is preliminary data.</text>
</comment>
<feature type="compositionally biased region" description="Polar residues" evidence="9">
    <location>
        <begin position="348"/>
        <end position="358"/>
    </location>
</feature>
<dbReference type="InterPro" id="IPR050790">
    <property type="entry name" value="ExbB/TolQ_transport"/>
</dbReference>
<dbReference type="InterPro" id="IPR002898">
    <property type="entry name" value="MotA_ExbB_proton_chnl"/>
</dbReference>
<keyword evidence="3" id="KW-1003">Cell membrane</keyword>
<sequence>MNIIEIFQLGGPAMWPLLGLSILSLTVILERLWFWARILSKEREIVNRVLDAAVQDWEAATEIARRATNKPIGRFLYAPLRLGQPDPELFKLALESTAHEELNSMRGGDKILEGIIGLAPLLGLFGTVWGLIVSLRSIRISDLGTPSTAGVTLGIGEALITTASGLVVAIVTLAFYRLFQVLLFNQMKIFHRSGSELELLYRQYWSQASSGSGRKNKKRSKPPQEPVIKPEEESVSPPRNRDFAQPESTTQIQSETIVQTPEIDSSEPQTETSIEENHPTAPGKTGIFQRLRNRINKNNSEVKKSNFTEAPETATITDNHTDATNVANVKEESTSSEDVNVEDESADANKSNFSSTSDPIVEDIKKD</sequence>
<feature type="transmembrane region" description="Helical" evidence="10">
    <location>
        <begin position="115"/>
        <end position="138"/>
    </location>
</feature>
<evidence type="ECO:0000256" key="7">
    <source>
        <dbReference type="ARBA" id="ARBA00023136"/>
    </source>
</evidence>
<keyword evidence="4 10" id="KW-0812">Transmembrane</keyword>
<dbReference type="EMBL" id="JBHFNQ010000042">
    <property type="protein sequence ID" value="MFB2876217.1"/>
    <property type="molecule type" value="Genomic_DNA"/>
</dbReference>
<feature type="compositionally biased region" description="Polar residues" evidence="9">
    <location>
        <begin position="246"/>
        <end position="272"/>
    </location>
</feature>
<evidence type="ECO:0000259" key="11">
    <source>
        <dbReference type="Pfam" id="PF01618"/>
    </source>
</evidence>
<feature type="transmembrane region" description="Helical" evidence="10">
    <location>
        <begin position="158"/>
        <end position="179"/>
    </location>
</feature>
<feature type="transmembrane region" description="Helical" evidence="10">
    <location>
        <begin position="13"/>
        <end position="34"/>
    </location>
</feature>
<name>A0ABV4X0B0_9CYAN</name>
<comment type="similarity">
    <text evidence="8">Belongs to the exbB/tolQ family.</text>
</comment>
<evidence type="ECO:0000256" key="4">
    <source>
        <dbReference type="ARBA" id="ARBA00022692"/>
    </source>
</evidence>
<evidence type="ECO:0000256" key="2">
    <source>
        <dbReference type="ARBA" id="ARBA00022448"/>
    </source>
</evidence>
<keyword evidence="7 10" id="KW-0472">Membrane</keyword>
<feature type="region of interest" description="Disordered" evidence="9">
    <location>
        <begin position="303"/>
        <end position="367"/>
    </location>
</feature>
<evidence type="ECO:0000256" key="10">
    <source>
        <dbReference type="SAM" id="Phobius"/>
    </source>
</evidence>
<keyword evidence="2 8" id="KW-0813">Transport</keyword>
<comment type="subcellular location">
    <subcellularLocation>
        <location evidence="1">Cell membrane</location>
        <topology evidence="1">Multi-pass membrane protein</topology>
    </subcellularLocation>
    <subcellularLocation>
        <location evidence="8">Membrane</location>
        <topology evidence="8">Multi-pass membrane protein</topology>
    </subcellularLocation>
</comment>
<evidence type="ECO:0000256" key="5">
    <source>
        <dbReference type="ARBA" id="ARBA00022927"/>
    </source>
</evidence>
<evidence type="ECO:0000256" key="3">
    <source>
        <dbReference type="ARBA" id="ARBA00022475"/>
    </source>
</evidence>
<feature type="domain" description="MotA/TolQ/ExbB proton channel" evidence="11">
    <location>
        <begin position="68"/>
        <end position="189"/>
    </location>
</feature>
<dbReference type="RefSeq" id="WP_413269356.1">
    <property type="nucleotide sequence ID" value="NZ_JBHFNQ010000042.1"/>
</dbReference>
<evidence type="ECO:0000256" key="6">
    <source>
        <dbReference type="ARBA" id="ARBA00022989"/>
    </source>
</evidence>
<dbReference type="PANTHER" id="PTHR30625:SF15">
    <property type="entry name" value="BIOPOLYMER TRANSPORT PROTEIN EXBB"/>
    <property type="match status" value="1"/>
</dbReference>